<gene>
    <name evidence="5" type="ORF">DSCOOX_08560</name>
</gene>
<evidence type="ECO:0000256" key="2">
    <source>
        <dbReference type="ARBA" id="ARBA00022722"/>
    </source>
</evidence>
<keyword evidence="3" id="KW-0378">Hydrolase</keyword>
<dbReference type="GO" id="GO:0016787">
    <property type="term" value="F:hydrolase activity"/>
    <property type="evidence" value="ECO:0007669"/>
    <property type="project" value="UniProtKB-KW"/>
</dbReference>
<protein>
    <recommendedName>
        <fullName evidence="7">DUF86 domain-containing protein</fullName>
    </recommendedName>
</protein>
<name>A0A5K8A5E7_9BACT</name>
<accession>A0A5K8A5E7</accession>
<dbReference type="RefSeq" id="WP_155309099.1">
    <property type="nucleotide sequence ID" value="NZ_AP021879.1"/>
</dbReference>
<evidence type="ECO:0000256" key="1">
    <source>
        <dbReference type="ARBA" id="ARBA00022649"/>
    </source>
</evidence>
<evidence type="ECO:0000256" key="3">
    <source>
        <dbReference type="ARBA" id="ARBA00022801"/>
    </source>
</evidence>
<comment type="similarity">
    <text evidence="4">Belongs to the HepT RNase toxin family.</text>
</comment>
<evidence type="ECO:0000313" key="6">
    <source>
        <dbReference type="Proteomes" id="UP000422108"/>
    </source>
</evidence>
<keyword evidence="6" id="KW-1185">Reference proteome</keyword>
<dbReference type="Gene3D" id="1.20.120.580">
    <property type="entry name" value="bsu32300-like"/>
    <property type="match status" value="1"/>
</dbReference>
<dbReference type="Proteomes" id="UP000422108">
    <property type="component" value="Chromosome"/>
</dbReference>
<dbReference type="EMBL" id="AP021879">
    <property type="protein sequence ID" value="BBO87676.1"/>
    <property type="molecule type" value="Genomic_DNA"/>
</dbReference>
<dbReference type="PANTHER" id="PTHR33397:SF3">
    <property type="entry name" value="MRNA NUCLEASE HEPT"/>
    <property type="match status" value="1"/>
</dbReference>
<dbReference type="AlphaFoldDB" id="A0A5K8A5E7"/>
<dbReference type="InterPro" id="IPR008201">
    <property type="entry name" value="HepT-like"/>
</dbReference>
<dbReference type="NCBIfam" id="NF047751">
    <property type="entry name" value="HepT_toxin"/>
    <property type="match status" value="1"/>
</dbReference>
<evidence type="ECO:0000256" key="4">
    <source>
        <dbReference type="ARBA" id="ARBA00024207"/>
    </source>
</evidence>
<sequence length="138" mass="15900">MTSDVLLNKVAIIERCLSRIEEEYRGHEQELDNNYTRQDSIILNLQRACEASIDAAMHLVRVRKLGVPQESRDAFDMLGEADLLKPVLRDRLKSMVGFRNVAVHGYRKLNIEIVRTIVETRLGDFRELAKVVLQEGHE</sequence>
<dbReference type="GO" id="GO:0110001">
    <property type="term" value="C:toxin-antitoxin complex"/>
    <property type="evidence" value="ECO:0007669"/>
    <property type="project" value="InterPro"/>
</dbReference>
<keyword evidence="2" id="KW-0540">Nuclease</keyword>
<dbReference type="InterPro" id="IPR052379">
    <property type="entry name" value="Type_VII_TA_RNase"/>
</dbReference>
<dbReference type="GO" id="GO:0004540">
    <property type="term" value="F:RNA nuclease activity"/>
    <property type="evidence" value="ECO:0007669"/>
    <property type="project" value="InterPro"/>
</dbReference>
<dbReference type="PANTHER" id="PTHR33397">
    <property type="entry name" value="UPF0331 PROTEIN YUTE"/>
    <property type="match status" value="1"/>
</dbReference>
<keyword evidence="1" id="KW-1277">Toxin-antitoxin system</keyword>
<evidence type="ECO:0000313" key="5">
    <source>
        <dbReference type="EMBL" id="BBO87676.1"/>
    </source>
</evidence>
<organism evidence="5 6">
    <name type="scientific">Desulfosarcina ovata subsp. ovata</name>
    <dbReference type="NCBI Taxonomy" id="2752305"/>
    <lineage>
        <taxon>Bacteria</taxon>
        <taxon>Pseudomonadati</taxon>
        <taxon>Thermodesulfobacteriota</taxon>
        <taxon>Desulfobacteria</taxon>
        <taxon>Desulfobacterales</taxon>
        <taxon>Desulfosarcinaceae</taxon>
        <taxon>Desulfosarcina</taxon>
    </lineage>
</organism>
<reference evidence="5 6" key="1">
    <citation type="submission" date="2019-11" db="EMBL/GenBank/DDBJ databases">
        <title>Comparative genomics of hydrocarbon-degrading Desulfosarcina strains.</title>
        <authorList>
            <person name="Watanabe M."/>
            <person name="Kojima H."/>
            <person name="Fukui M."/>
        </authorList>
    </citation>
    <scope>NUCLEOTIDE SEQUENCE [LARGE SCALE GENOMIC DNA]</scope>
    <source>
        <strain evidence="6">oXyS1</strain>
    </source>
</reference>
<proteinExistence type="inferred from homology"/>
<dbReference type="Pfam" id="PF01934">
    <property type="entry name" value="HepT-like"/>
    <property type="match status" value="1"/>
</dbReference>
<evidence type="ECO:0008006" key="7">
    <source>
        <dbReference type="Google" id="ProtNLM"/>
    </source>
</evidence>
<dbReference type="InterPro" id="IPR037038">
    <property type="entry name" value="HepT-like_sf"/>
</dbReference>